<proteinExistence type="predicted"/>
<keyword evidence="2" id="KW-1185">Reference proteome</keyword>
<gene>
    <name evidence="1" type="ORF">CBR_g3356</name>
</gene>
<protein>
    <recommendedName>
        <fullName evidence="3">Reverse transcriptase domain-containing protein</fullName>
    </recommendedName>
</protein>
<reference evidence="1 2" key="1">
    <citation type="journal article" date="2018" name="Cell">
        <title>The Chara Genome: Secondary Complexity and Implications for Plant Terrestrialization.</title>
        <authorList>
            <person name="Nishiyama T."/>
            <person name="Sakayama H."/>
            <person name="Vries J.D."/>
            <person name="Buschmann H."/>
            <person name="Saint-Marcoux D."/>
            <person name="Ullrich K.K."/>
            <person name="Haas F.B."/>
            <person name="Vanderstraeten L."/>
            <person name="Becker D."/>
            <person name="Lang D."/>
            <person name="Vosolsobe S."/>
            <person name="Rombauts S."/>
            <person name="Wilhelmsson P.K.I."/>
            <person name="Janitza P."/>
            <person name="Kern R."/>
            <person name="Heyl A."/>
            <person name="Rumpler F."/>
            <person name="Villalobos L.I.A.C."/>
            <person name="Clay J.M."/>
            <person name="Skokan R."/>
            <person name="Toyoda A."/>
            <person name="Suzuki Y."/>
            <person name="Kagoshima H."/>
            <person name="Schijlen E."/>
            <person name="Tajeshwar N."/>
            <person name="Catarino B."/>
            <person name="Hetherington A.J."/>
            <person name="Saltykova A."/>
            <person name="Bonnot C."/>
            <person name="Breuninger H."/>
            <person name="Symeonidi A."/>
            <person name="Radhakrishnan G.V."/>
            <person name="Van Nieuwerburgh F."/>
            <person name="Deforce D."/>
            <person name="Chang C."/>
            <person name="Karol K.G."/>
            <person name="Hedrich R."/>
            <person name="Ulvskov P."/>
            <person name="Glockner G."/>
            <person name="Delwiche C.F."/>
            <person name="Petrasek J."/>
            <person name="Van de Peer Y."/>
            <person name="Friml J."/>
            <person name="Beilby M."/>
            <person name="Dolan L."/>
            <person name="Kohara Y."/>
            <person name="Sugano S."/>
            <person name="Fujiyama A."/>
            <person name="Delaux P.-M."/>
            <person name="Quint M."/>
            <person name="TheiBen G."/>
            <person name="Hagemann M."/>
            <person name="Harholt J."/>
            <person name="Dunand C."/>
            <person name="Zachgo S."/>
            <person name="Langdale J."/>
            <person name="Maumus F."/>
            <person name="Straeten D.V.D."/>
            <person name="Gould S.B."/>
            <person name="Rensing S.A."/>
        </authorList>
    </citation>
    <scope>NUCLEOTIDE SEQUENCE [LARGE SCALE GENOMIC DNA]</scope>
    <source>
        <strain evidence="1 2">S276</strain>
    </source>
</reference>
<evidence type="ECO:0008006" key="3">
    <source>
        <dbReference type="Google" id="ProtNLM"/>
    </source>
</evidence>
<evidence type="ECO:0000313" key="2">
    <source>
        <dbReference type="Proteomes" id="UP000265515"/>
    </source>
</evidence>
<accession>A0A388JQX9</accession>
<dbReference type="AlphaFoldDB" id="A0A388JQX9"/>
<comment type="caution">
    <text evidence="1">The sequence shown here is derived from an EMBL/GenBank/DDBJ whole genome shotgun (WGS) entry which is preliminary data.</text>
</comment>
<name>A0A388JQX9_CHABU</name>
<dbReference type="EMBL" id="BFEA01000009">
    <property type="protein sequence ID" value="GBG60112.1"/>
    <property type="molecule type" value="Genomic_DNA"/>
</dbReference>
<sequence>MTERELWARWKEHVGCTIQGRGKRSRNLYNWLGKLGVHKYVAIPVFCSNVKDELEAVERTLIREWAPSLNSEVKKRSTKKRCRAGKKERAKKWKREHDVEEYVEPNVERVATKVSSWKRGKEGEASVRLCDMLRSLIEPSHGKEVKVYGNGGGVWSDKWRVVLRLFGESRVKVGGRTRPLRKCKKLLESGGEIVLRDAVEASPRSLKLKKEIVRMFKNRKRAAKLAQRPMKMLVHFYSAAKLFSQKKSRSRTRKMISDAIKKGHNVNIRRTVVVKVRFDERVKRAKVVRLVRRIEALHERLEVEISQGLSNLDWLGDGMVIERPLPEELMKCVDELKVDQVTDVEEVLALKRELRNLVLALLDRNPGDTLVMCPSVYFRAMRETFIENDGYVVSMTEEAVILSEMEEFRGKKYGGMGKWKAEAELGSAYVLPKHKDTTKFRPICPTYCEPGVMVCKTATKCLNAMLFGLPESGHFNLKSVSGMGGKLERMNRKLGRTCSDVRVMAVSYDIKDMFSKLLHSTIMKSVEWCIWWYKEKGFEGVVVKRRGRETKLCREDEPEGYRRVESRILLDFITSDLRNCYTKAGGYILLQKIGIPMGKSSSPPSACLMCAKAE</sequence>
<dbReference type="Proteomes" id="UP000265515">
    <property type="component" value="Unassembled WGS sequence"/>
</dbReference>
<evidence type="ECO:0000313" key="1">
    <source>
        <dbReference type="EMBL" id="GBG60112.1"/>
    </source>
</evidence>
<organism evidence="1 2">
    <name type="scientific">Chara braunii</name>
    <name type="common">Braun's stonewort</name>
    <dbReference type="NCBI Taxonomy" id="69332"/>
    <lineage>
        <taxon>Eukaryota</taxon>
        <taxon>Viridiplantae</taxon>
        <taxon>Streptophyta</taxon>
        <taxon>Charophyceae</taxon>
        <taxon>Charales</taxon>
        <taxon>Characeae</taxon>
        <taxon>Chara</taxon>
    </lineage>
</organism>
<dbReference type="Gramene" id="GBG60112">
    <property type="protein sequence ID" value="GBG60112"/>
    <property type="gene ID" value="CBR_g3356"/>
</dbReference>